<keyword evidence="6 7" id="KW-0472">Membrane</keyword>
<feature type="transmembrane region" description="Helical" evidence="7">
    <location>
        <begin position="133"/>
        <end position="153"/>
    </location>
</feature>
<evidence type="ECO:0000256" key="1">
    <source>
        <dbReference type="ARBA" id="ARBA00004651"/>
    </source>
</evidence>
<dbReference type="Proteomes" id="UP000193200">
    <property type="component" value="Unassembled WGS sequence"/>
</dbReference>
<dbReference type="EMBL" id="FWFR01000001">
    <property type="protein sequence ID" value="SLN47645.1"/>
    <property type="molecule type" value="Genomic_DNA"/>
</dbReference>
<proteinExistence type="inferred from homology"/>
<dbReference type="PANTHER" id="PTHR30106">
    <property type="entry name" value="INNER MEMBRANE PROTEIN YEIH-RELATED"/>
    <property type="match status" value="1"/>
</dbReference>
<evidence type="ECO:0000313" key="8">
    <source>
        <dbReference type="EMBL" id="SLN47645.1"/>
    </source>
</evidence>
<dbReference type="FunCoup" id="A0A1Y5SXT9">
    <property type="interactions" value="98"/>
</dbReference>
<feature type="transmembrane region" description="Helical" evidence="7">
    <location>
        <begin position="230"/>
        <end position="248"/>
    </location>
</feature>
<keyword evidence="4 7" id="KW-0812">Transmembrane</keyword>
<feature type="transmembrane region" description="Helical" evidence="7">
    <location>
        <begin position="165"/>
        <end position="189"/>
    </location>
</feature>
<dbReference type="InParanoid" id="A0A1Y5SXT9"/>
<organism evidence="8 9">
    <name type="scientific">Oceanibacterium hippocampi</name>
    <dbReference type="NCBI Taxonomy" id="745714"/>
    <lineage>
        <taxon>Bacteria</taxon>
        <taxon>Pseudomonadati</taxon>
        <taxon>Pseudomonadota</taxon>
        <taxon>Alphaproteobacteria</taxon>
        <taxon>Sneathiellales</taxon>
        <taxon>Sneathiellaceae</taxon>
        <taxon>Oceanibacterium</taxon>
    </lineage>
</organism>
<name>A0A1Y5SXT9_9PROT</name>
<evidence type="ECO:0000256" key="4">
    <source>
        <dbReference type="ARBA" id="ARBA00022692"/>
    </source>
</evidence>
<dbReference type="OrthoDB" id="5393513at2"/>
<dbReference type="RefSeq" id="WP_085883258.1">
    <property type="nucleotide sequence ID" value="NZ_FWFR01000001.1"/>
</dbReference>
<keyword evidence="3" id="KW-1003">Cell membrane</keyword>
<evidence type="ECO:0008006" key="10">
    <source>
        <dbReference type="Google" id="ProtNLM"/>
    </source>
</evidence>
<dbReference type="InterPro" id="IPR018383">
    <property type="entry name" value="UPF0324_pro"/>
</dbReference>
<evidence type="ECO:0000256" key="5">
    <source>
        <dbReference type="ARBA" id="ARBA00022989"/>
    </source>
</evidence>
<feature type="transmembrane region" description="Helical" evidence="7">
    <location>
        <begin position="260"/>
        <end position="279"/>
    </location>
</feature>
<keyword evidence="9" id="KW-1185">Reference proteome</keyword>
<feature type="transmembrane region" description="Helical" evidence="7">
    <location>
        <begin position="320"/>
        <end position="341"/>
    </location>
</feature>
<dbReference type="PANTHER" id="PTHR30106:SF2">
    <property type="entry name" value="UPF0324 INNER MEMBRANE PROTEIN YEIH"/>
    <property type="match status" value="1"/>
</dbReference>
<feature type="transmembrane region" description="Helical" evidence="7">
    <location>
        <begin position="106"/>
        <end position="126"/>
    </location>
</feature>
<evidence type="ECO:0000256" key="7">
    <source>
        <dbReference type="SAM" id="Phobius"/>
    </source>
</evidence>
<reference evidence="8 9" key="1">
    <citation type="submission" date="2017-03" db="EMBL/GenBank/DDBJ databases">
        <authorList>
            <person name="Afonso C.L."/>
            <person name="Miller P.J."/>
            <person name="Scott M.A."/>
            <person name="Spackman E."/>
            <person name="Goraichik I."/>
            <person name="Dimitrov K.M."/>
            <person name="Suarez D.L."/>
            <person name="Swayne D.E."/>
        </authorList>
    </citation>
    <scope>NUCLEOTIDE SEQUENCE [LARGE SCALE GENOMIC DNA]</scope>
    <source>
        <strain evidence="8 9">CECT 7691</strain>
    </source>
</reference>
<feature type="transmembrane region" description="Helical" evidence="7">
    <location>
        <begin position="46"/>
        <end position="63"/>
    </location>
</feature>
<accession>A0A1Y5SXT9</accession>
<evidence type="ECO:0000256" key="3">
    <source>
        <dbReference type="ARBA" id="ARBA00022475"/>
    </source>
</evidence>
<comment type="similarity">
    <text evidence="2">Belongs to the UPF0324 family.</text>
</comment>
<dbReference type="AlphaFoldDB" id="A0A1Y5SXT9"/>
<dbReference type="Pfam" id="PF03601">
    <property type="entry name" value="Cons_hypoth698"/>
    <property type="match status" value="1"/>
</dbReference>
<evidence type="ECO:0000256" key="6">
    <source>
        <dbReference type="ARBA" id="ARBA00023136"/>
    </source>
</evidence>
<evidence type="ECO:0000256" key="2">
    <source>
        <dbReference type="ARBA" id="ARBA00007977"/>
    </source>
</evidence>
<feature type="transmembrane region" description="Helical" evidence="7">
    <location>
        <begin position="20"/>
        <end position="40"/>
    </location>
</feature>
<keyword evidence="5 7" id="KW-1133">Transmembrane helix</keyword>
<protein>
    <recommendedName>
        <fullName evidence="10">Sulfate exporter family transporter</fullName>
    </recommendedName>
</protein>
<gene>
    <name evidence="8" type="ORF">OCH7691_02056</name>
</gene>
<evidence type="ECO:0000313" key="9">
    <source>
        <dbReference type="Proteomes" id="UP000193200"/>
    </source>
</evidence>
<comment type="subcellular location">
    <subcellularLocation>
        <location evidence="1">Cell membrane</location>
        <topology evidence="1">Multi-pass membrane protein</topology>
    </subcellularLocation>
</comment>
<feature type="transmembrane region" description="Helical" evidence="7">
    <location>
        <begin position="291"/>
        <end position="308"/>
    </location>
</feature>
<dbReference type="GO" id="GO:0005886">
    <property type="term" value="C:plasma membrane"/>
    <property type="evidence" value="ECO:0007669"/>
    <property type="project" value="UniProtKB-SubCell"/>
</dbReference>
<sequence length="342" mass="34748">MSRFVNAVAGSGPRRIRAALVEIAPGLALTCMIAAAAAFVSATYGGPVMLLALLMGMALNFTAEQPRAAPGIRFASKRVLRFGVALLGLRITFGDVMALGLGTIELVVAGVLLTIAAGIATAALLGSSRTFGVLVGGATAICGASAALAIASVLPQRSSGEKEVIFTVVSVTALSTLAMIIYPALFSVLGFSHHEIGILLGATIHDVAQVVGAGYAVSDEAGDTATIVKLFRVALLLPTVFVISLVVARRGRRNGGGASLIPFFALGFAALVVVRSSGVLPDAVLQPLSDLSRGCLVAAVAAIGLSTSMRDIVKVGYRPVVMAGTSTLVLLVFSMLAVAYAL</sequence>